<dbReference type="AlphaFoldDB" id="A0A0E9SFP8"/>
<proteinExistence type="predicted"/>
<reference evidence="1" key="1">
    <citation type="submission" date="2014-11" db="EMBL/GenBank/DDBJ databases">
        <authorList>
            <person name="Amaro Gonzalez C."/>
        </authorList>
    </citation>
    <scope>NUCLEOTIDE SEQUENCE</scope>
</reference>
<evidence type="ECO:0000313" key="1">
    <source>
        <dbReference type="EMBL" id="JAH40072.1"/>
    </source>
</evidence>
<sequence length="43" mass="4812">MHCARINPGQVINLSQGKHTIHTHHSHTHTYGKFRVSKIGLPA</sequence>
<dbReference type="EMBL" id="GBXM01068505">
    <property type="protein sequence ID" value="JAH40072.1"/>
    <property type="molecule type" value="Transcribed_RNA"/>
</dbReference>
<accession>A0A0E9SFP8</accession>
<organism evidence="1">
    <name type="scientific">Anguilla anguilla</name>
    <name type="common">European freshwater eel</name>
    <name type="synonym">Muraena anguilla</name>
    <dbReference type="NCBI Taxonomy" id="7936"/>
    <lineage>
        <taxon>Eukaryota</taxon>
        <taxon>Metazoa</taxon>
        <taxon>Chordata</taxon>
        <taxon>Craniata</taxon>
        <taxon>Vertebrata</taxon>
        <taxon>Euteleostomi</taxon>
        <taxon>Actinopterygii</taxon>
        <taxon>Neopterygii</taxon>
        <taxon>Teleostei</taxon>
        <taxon>Anguilliformes</taxon>
        <taxon>Anguillidae</taxon>
        <taxon>Anguilla</taxon>
    </lineage>
</organism>
<reference evidence="1" key="2">
    <citation type="journal article" date="2015" name="Fish Shellfish Immunol.">
        <title>Early steps in the European eel (Anguilla anguilla)-Vibrio vulnificus interaction in the gills: Role of the RtxA13 toxin.</title>
        <authorList>
            <person name="Callol A."/>
            <person name="Pajuelo D."/>
            <person name="Ebbesson L."/>
            <person name="Teles M."/>
            <person name="MacKenzie S."/>
            <person name="Amaro C."/>
        </authorList>
    </citation>
    <scope>NUCLEOTIDE SEQUENCE</scope>
</reference>
<name>A0A0E9SFP8_ANGAN</name>
<protein>
    <submittedName>
        <fullName evidence="1">Uncharacterized protein</fullName>
    </submittedName>
</protein>